<feature type="domain" description="Heterokaryon incompatibility" evidence="1">
    <location>
        <begin position="68"/>
        <end position="255"/>
    </location>
</feature>
<dbReference type="Pfam" id="PF06985">
    <property type="entry name" value="HET"/>
    <property type="match status" value="1"/>
</dbReference>
<sequence length="603" mass="68182">MSTTVKPPGHDIFCTPENSDFVSKVPYQTLSKSDQEIRLLKVLPNSGSGFVECELLPAMPLANIHKQYLALSYCAGSAKNTKPIKVNGVTSNVFANLHHALRTARHYWETHADQQHLLLWVDQICINQFDLAERSHQVGFMRHIYEKAKRTLICLSTSEAQGRETKWLIALEKLLAQGKGGEAMNNGMSPRNSGETTKSYRWVPGGPLGWPIRPWSQSRASSARMISVEEFLRGITDFCNLLYSPWWARAWVFQEFMVSAEAIFLYGNHAIHHEIFNELAMETYSVIVDLIVDDVVAGILNQLGLPFHFPMQLLYSTQTVMGFLHAKQDRTSSDIKRLLIYTQGGQASDKRDKIYSLLGLANAGYGIVPDYSAENDFEKLLVETTRRIILFEDSLDVLSYRSRFASRDCSPNFNSDGLLPSWVIDWTLCPENRESRGNKGRSMHFIDHNIMPESADASFEDAPHPRCPGALIPTLQVWAVPLDVDFHEISETVGGFNTLSLRYKGSFNYKIVSRLPVQSEEELWLLCGVGEPFLLIGRLSIWDKCVRKKRAFKSHMRGMAAYDVVVLNAIPAMGRNTFDVTSQHLSRRWPGRTRGNARFSPDS</sequence>
<organism evidence="2 3">
    <name type="scientific">Fusarium irregulare</name>
    <dbReference type="NCBI Taxonomy" id="2494466"/>
    <lineage>
        <taxon>Eukaryota</taxon>
        <taxon>Fungi</taxon>
        <taxon>Dikarya</taxon>
        <taxon>Ascomycota</taxon>
        <taxon>Pezizomycotina</taxon>
        <taxon>Sordariomycetes</taxon>
        <taxon>Hypocreomycetidae</taxon>
        <taxon>Hypocreales</taxon>
        <taxon>Nectriaceae</taxon>
        <taxon>Fusarium</taxon>
        <taxon>Fusarium incarnatum-equiseti species complex</taxon>
    </lineage>
</organism>
<keyword evidence="3" id="KW-1185">Reference proteome</keyword>
<dbReference type="InterPro" id="IPR010730">
    <property type="entry name" value="HET"/>
</dbReference>
<reference evidence="2" key="1">
    <citation type="submission" date="2022-10" db="EMBL/GenBank/DDBJ databases">
        <title>Fusarium specimens isolated from Avocado Roots.</title>
        <authorList>
            <person name="Stajich J."/>
            <person name="Roper C."/>
            <person name="Heimlech-Rivalta G."/>
        </authorList>
    </citation>
    <scope>NUCLEOTIDE SEQUENCE</scope>
    <source>
        <strain evidence="2">CF00143</strain>
    </source>
</reference>
<dbReference type="PANTHER" id="PTHR24148:SF73">
    <property type="entry name" value="HET DOMAIN PROTEIN (AFU_ORTHOLOGUE AFUA_8G01020)"/>
    <property type="match status" value="1"/>
</dbReference>
<dbReference type="EMBL" id="JAPDHF010000011">
    <property type="protein sequence ID" value="KAJ4011115.1"/>
    <property type="molecule type" value="Genomic_DNA"/>
</dbReference>
<evidence type="ECO:0000259" key="1">
    <source>
        <dbReference type="Pfam" id="PF06985"/>
    </source>
</evidence>
<protein>
    <recommendedName>
        <fullName evidence="1">Heterokaryon incompatibility domain-containing protein</fullName>
    </recommendedName>
</protein>
<evidence type="ECO:0000313" key="2">
    <source>
        <dbReference type="EMBL" id="KAJ4011115.1"/>
    </source>
</evidence>
<comment type="caution">
    <text evidence="2">The sequence shown here is derived from an EMBL/GenBank/DDBJ whole genome shotgun (WGS) entry which is preliminary data.</text>
</comment>
<dbReference type="Proteomes" id="UP001152130">
    <property type="component" value="Unassembled WGS sequence"/>
</dbReference>
<dbReference type="AlphaFoldDB" id="A0A9W8PLH1"/>
<dbReference type="OrthoDB" id="3477286at2759"/>
<accession>A0A9W8PLH1</accession>
<dbReference type="PANTHER" id="PTHR24148">
    <property type="entry name" value="ANKYRIN REPEAT DOMAIN-CONTAINING PROTEIN 39 HOMOLOG-RELATED"/>
    <property type="match status" value="1"/>
</dbReference>
<dbReference type="InterPro" id="IPR052895">
    <property type="entry name" value="HetReg/Transcr_Mod"/>
</dbReference>
<name>A0A9W8PLH1_9HYPO</name>
<proteinExistence type="predicted"/>
<evidence type="ECO:0000313" key="3">
    <source>
        <dbReference type="Proteomes" id="UP001152130"/>
    </source>
</evidence>
<gene>
    <name evidence="2" type="ORF">NW766_007749</name>
</gene>